<reference evidence="2" key="1">
    <citation type="submission" date="2020-05" db="EMBL/GenBank/DDBJ databases">
        <title>Frigoriglobus tundricola gen. nov., sp. nov., a psychrotolerant cellulolytic planctomycete of the family Gemmataceae with two divergent copies of 16S rRNA gene.</title>
        <authorList>
            <person name="Kulichevskaya I.S."/>
            <person name="Ivanova A.A."/>
            <person name="Naumoff D.G."/>
            <person name="Beletsky A.V."/>
            <person name="Rijpstra W.I.C."/>
            <person name="Sinninghe Damste J.S."/>
            <person name="Mardanov A.V."/>
            <person name="Ravin N.V."/>
            <person name="Dedysh S.N."/>
        </authorList>
    </citation>
    <scope>NUCLEOTIDE SEQUENCE [LARGE SCALE GENOMIC DNA]</scope>
    <source>
        <strain evidence="2">PL17</strain>
    </source>
</reference>
<dbReference type="KEGG" id="ftj:FTUN_6952"/>
<sequence>MLKPISRFQPSLEALSDRLTPTTLPLGGSIVVTTAVHGTQLTESIVYTTPNGKEVTEEGTFAINLRTGAVNGTLSVTGPGGQVLATGAVKAVPISGGGYDAEVTVDGPGGQVLATGSVTAVPNSDGGYDGEVTVTGPGGRTFTHDFSIPVG</sequence>
<gene>
    <name evidence="1" type="ORF">FTUN_6952</name>
</gene>
<evidence type="ECO:0000313" key="2">
    <source>
        <dbReference type="Proteomes" id="UP000503447"/>
    </source>
</evidence>
<name>A0A6M5Z0L5_9BACT</name>
<keyword evidence="2" id="KW-1185">Reference proteome</keyword>
<proteinExistence type="predicted"/>
<dbReference type="RefSeq" id="WP_171474327.1">
    <property type="nucleotide sequence ID" value="NZ_CP053452.2"/>
</dbReference>
<evidence type="ECO:0000313" key="1">
    <source>
        <dbReference type="EMBL" id="QJW99344.1"/>
    </source>
</evidence>
<dbReference type="AlphaFoldDB" id="A0A6M5Z0L5"/>
<dbReference type="Proteomes" id="UP000503447">
    <property type="component" value="Chromosome"/>
</dbReference>
<protein>
    <submittedName>
        <fullName evidence="1">Uncharacterized protein</fullName>
    </submittedName>
</protein>
<dbReference type="EMBL" id="CP053452">
    <property type="protein sequence ID" value="QJW99344.1"/>
    <property type="molecule type" value="Genomic_DNA"/>
</dbReference>
<organism evidence="1 2">
    <name type="scientific">Frigoriglobus tundricola</name>
    <dbReference type="NCBI Taxonomy" id="2774151"/>
    <lineage>
        <taxon>Bacteria</taxon>
        <taxon>Pseudomonadati</taxon>
        <taxon>Planctomycetota</taxon>
        <taxon>Planctomycetia</taxon>
        <taxon>Gemmatales</taxon>
        <taxon>Gemmataceae</taxon>
        <taxon>Frigoriglobus</taxon>
    </lineage>
</organism>
<accession>A0A6M5Z0L5</accession>